<dbReference type="EMBL" id="CAWUPB010000246">
    <property type="protein sequence ID" value="CAK7324147.1"/>
    <property type="molecule type" value="Genomic_DNA"/>
</dbReference>
<feature type="domain" description="Wall-associated receptor kinase galacturonan-binding" evidence="3">
    <location>
        <begin position="40"/>
        <end position="80"/>
    </location>
</feature>
<evidence type="ECO:0000259" key="3">
    <source>
        <dbReference type="Pfam" id="PF13947"/>
    </source>
</evidence>
<protein>
    <recommendedName>
        <fullName evidence="3">Wall-associated receptor kinase galacturonan-binding domain-containing protein</fullName>
    </recommendedName>
</protein>
<evidence type="ECO:0000313" key="4">
    <source>
        <dbReference type="EMBL" id="CAK7324147.1"/>
    </source>
</evidence>
<evidence type="ECO:0000313" key="5">
    <source>
        <dbReference type="Proteomes" id="UP001314170"/>
    </source>
</evidence>
<dbReference type="Pfam" id="PF13947">
    <property type="entry name" value="GUB_WAK_bind"/>
    <property type="match status" value="1"/>
</dbReference>
<dbReference type="InterPro" id="IPR025287">
    <property type="entry name" value="WAK_GUB"/>
</dbReference>
<comment type="caution">
    <text evidence="4">The sequence shown here is derived from an EMBL/GenBank/DDBJ whole genome shotgun (WGS) entry which is preliminary data.</text>
</comment>
<dbReference type="Proteomes" id="UP001314170">
    <property type="component" value="Unassembled WGS sequence"/>
</dbReference>
<keyword evidence="2" id="KW-0732">Signal</keyword>
<comment type="subcellular location">
    <subcellularLocation>
        <location evidence="1">Membrane</location>
        <topology evidence="1">Single-pass membrane protein</topology>
    </subcellularLocation>
</comment>
<dbReference type="GO" id="GO:0016020">
    <property type="term" value="C:membrane"/>
    <property type="evidence" value="ECO:0007669"/>
    <property type="project" value="UniProtKB-SubCell"/>
</dbReference>
<organism evidence="4 5">
    <name type="scientific">Dovyalis caffra</name>
    <dbReference type="NCBI Taxonomy" id="77055"/>
    <lineage>
        <taxon>Eukaryota</taxon>
        <taxon>Viridiplantae</taxon>
        <taxon>Streptophyta</taxon>
        <taxon>Embryophyta</taxon>
        <taxon>Tracheophyta</taxon>
        <taxon>Spermatophyta</taxon>
        <taxon>Magnoliopsida</taxon>
        <taxon>eudicotyledons</taxon>
        <taxon>Gunneridae</taxon>
        <taxon>Pentapetalae</taxon>
        <taxon>rosids</taxon>
        <taxon>fabids</taxon>
        <taxon>Malpighiales</taxon>
        <taxon>Salicaceae</taxon>
        <taxon>Flacourtieae</taxon>
        <taxon>Dovyalis</taxon>
    </lineage>
</organism>
<proteinExistence type="predicted"/>
<sequence>MESVSLSPSMLSRRLLFAGYTAFLIVLLLNLSCDARIFHPPNCGDLNYELTCKNSHAILHQYSGKYYVKEIHYVNRTIQAAIPILGQQNITPVFVHDHYVVFGDIKLMEIGNILAALSPAALIISPILKETGDILVYGLELLIHIRLSKLS</sequence>
<dbReference type="GO" id="GO:0030247">
    <property type="term" value="F:polysaccharide binding"/>
    <property type="evidence" value="ECO:0007669"/>
    <property type="project" value="InterPro"/>
</dbReference>
<reference evidence="4 5" key="1">
    <citation type="submission" date="2024-01" db="EMBL/GenBank/DDBJ databases">
        <authorList>
            <person name="Waweru B."/>
        </authorList>
    </citation>
    <scope>NUCLEOTIDE SEQUENCE [LARGE SCALE GENOMIC DNA]</scope>
</reference>
<dbReference type="AlphaFoldDB" id="A0AAV1QQX8"/>
<evidence type="ECO:0000256" key="1">
    <source>
        <dbReference type="ARBA" id="ARBA00004167"/>
    </source>
</evidence>
<accession>A0AAV1QQX8</accession>
<evidence type="ECO:0000256" key="2">
    <source>
        <dbReference type="ARBA" id="ARBA00022729"/>
    </source>
</evidence>
<keyword evidence="5" id="KW-1185">Reference proteome</keyword>
<gene>
    <name evidence="4" type="ORF">DCAF_LOCUS1784</name>
</gene>
<name>A0AAV1QQX8_9ROSI</name>